<name>A0ABQ8HTV1_9ROSI</name>
<dbReference type="InterPro" id="IPR050960">
    <property type="entry name" value="AB_hydrolase_4_sf"/>
</dbReference>
<dbReference type="PANTHER" id="PTHR10794">
    <property type="entry name" value="ABHYDROLASE DOMAIN-CONTAINING PROTEIN"/>
    <property type="match status" value="1"/>
</dbReference>
<dbReference type="Proteomes" id="UP000827721">
    <property type="component" value="Unassembled WGS sequence"/>
</dbReference>
<keyword evidence="1" id="KW-0472">Membrane</keyword>
<evidence type="ECO:0000256" key="1">
    <source>
        <dbReference type="SAM" id="Phobius"/>
    </source>
</evidence>
<accession>A0ABQ8HTV1</accession>
<keyword evidence="3" id="KW-1185">Reference proteome</keyword>
<dbReference type="EMBL" id="JAFEMO010000007">
    <property type="protein sequence ID" value="KAH7567721.1"/>
    <property type="molecule type" value="Genomic_DNA"/>
</dbReference>
<keyword evidence="1" id="KW-0812">Transmembrane</keyword>
<comment type="caution">
    <text evidence="2">The sequence shown here is derived from an EMBL/GenBank/DDBJ whole genome shotgun (WGS) entry which is preliminary data.</text>
</comment>
<protein>
    <submittedName>
        <fullName evidence="2">Uncharacterized protein</fullName>
    </submittedName>
</protein>
<evidence type="ECO:0000313" key="3">
    <source>
        <dbReference type="Proteomes" id="UP000827721"/>
    </source>
</evidence>
<feature type="transmembrane region" description="Helical" evidence="1">
    <location>
        <begin position="12"/>
        <end position="35"/>
    </location>
</feature>
<sequence length="173" mass="19605">MDAASASPYSLFFQALSSIPPSHYFLLALLTLLVFRYNFMEIHFLDDLFFTAFRGHSVSLTYHSSSILYQSITARCQLLHGWYLRTPWISSPYLQSAFLSLFGRAPDFTYKRHILGPVRSRVRPPRSSSRFIIAGDTVVRRSGFASSSGFASFVKIYSGCLSSKFIVEESTEL</sequence>
<gene>
    <name evidence="2" type="ORF">JRO89_XS07G0131200</name>
</gene>
<organism evidence="2 3">
    <name type="scientific">Xanthoceras sorbifolium</name>
    <dbReference type="NCBI Taxonomy" id="99658"/>
    <lineage>
        <taxon>Eukaryota</taxon>
        <taxon>Viridiplantae</taxon>
        <taxon>Streptophyta</taxon>
        <taxon>Embryophyta</taxon>
        <taxon>Tracheophyta</taxon>
        <taxon>Spermatophyta</taxon>
        <taxon>Magnoliopsida</taxon>
        <taxon>eudicotyledons</taxon>
        <taxon>Gunneridae</taxon>
        <taxon>Pentapetalae</taxon>
        <taxon>rosids</taxon>
        <taxon>malvids</taxon>
        <taxon>Sapindales</taxon>
        <taxon>Sapindaceae</taxon>
        <taxon>Xanthoceroideae</taxon>
        <taxon>Xanthoceras</taxon>
    </lineage>
</organism>
<dbReference type="PANTHER" id="PTHR10794:SF82">
    <property type="entry name" value="ALPHA_BETA-HYDROLASES SUPERFAMILY PROTEIN"/>
    <property type="match status" value="1"/>
</dbReference>
<evidence type="ECO:0000313" key="2">
    <source>
        <dbReference type="EMBL" id="KAH7567721.1"/>
    </source>
</evidence>
<proteinExistence type="predicted"/>
<keyword evidence="1" id="KW-1133">Transmembrane helix</keyword>
<reference evidence="2 3" key="1">
    <citation type="submission" date="2021-02" db="EMBL/GenBank/DDBJ databases">
        <title>Plant Genome Project.</title>
        <authorList>
            <person name="Zhang R.-G."/>
        </authorList>
    </citation>
    <scope>NUCLEOTIDE SEQUENCE [LARGE SCALE GENOMIC DNA]</scope>
    <source>
        <tissue evidence="2">Leaves</tissue>
    </source>
</reference>